<dbReference type="AlphaFoldDB" id="A0A3S2VMF4"/>
<dbReference type="Pfam" id="PF02770">
    <property type="entry name" value="Acyl-CoA_dh_M"/>
    <property type="match status" value="1"/>
</dbReference>
<feature type="domain" description="Acyl-CoA dehydrogenase/oxidase N-terminal" evidence="11">
    <location>
        <begin position="8"/>
        <end position="120"/>
    </location>
</feature>
<evidence type="ECO:0000259" key="10">
    <source>
        <dbReference type="Pfam" id="PF02770"/>
    </source>
</evidence>
<comment type="cofactor">
    <cofactor evidence="1 8">
        <name>FAD</name>
        <dbReference type="ChEBI" id="CHEBI:57692"/>
    </cofactor>
</comment>
<evidence type="ECO:0000313" key="12">
    <source>
        <dbReference type="EMBL" id="RVU33906.1"/>
    </source>
</evidence>
<reference evidence="13" key="1">
    <citation type="submission" date="2019-01" db="EMBL/GenBank/DDBJ databases">
        <title>Gri0909 isolated from a small marine red alga.</title>
        <authorList>
            <person name="Kim J."/>
            <person name="Jeong S.E."/>
            <person name="Jeon C.O."/>
        </authorList>
    </citation>
    <scope>NUCLEOTIDE SEQUENCE [LARGE SCALE GENOMIC DNA]</scope>
    <source>
        <strain evidence="13">Gri0909</strain>
    </source>
</reference>
<keyword evidence="5 8" id="KW-0560">Oxidoreductase</keyword>
<dbReference type="FunFam" id="2.40.110.10:FF:000009">
    <property type="entry name" value="Acyl-CoA dehydrogenase"/>
    <property type="match status" value="1"/>
</dbReference>
<dbReference type="Gene3D" id="1.10.540.10">
    <property type="entry name" value="Acyl-CoA dehydrogenase/oxidase, N-terminal domain"/>
    <property type="match status" value="1"/>
</dbReference>
<protein>
    <recommendedName>
        <fullName evidence="7">Cyclohexane-1-carbonyl-CoA dehydrogenase</fullName>
        <ecNumber evidence="6">1.3.8.11</ecNumber>
    </recommendedName>
</protein>
<evidence type="ECO:0000256" key="3">
    <source>
        <dbReference type="ARBA" id="ARBA00022630"/>
    </source>
</evidence>
<feature type="domain" description="Acyl-CoA oxidase/dehydrogenase middle" evidence="10">
    <location>
        <begin position="124"/>
        <end position="220"/>
    </location>
</feature>
<dbReference type="InterPro" id="IPR037069">
    <property type="entry name" value="AcylCoA_DH/ox_N_sf"/>
</dbReference>
<dbReference type="EC" id="1.3.8.11" evidence="6"/>
<comment type="similarity">
    <text evidence="2 8">Belongs to the acyl-CoA dehydrogenase family.</text>
</comment>
<name>A0A3S2VMF4_9PROT</name>
<dbReference type="PROSITE" id="PS00073">
    <property type="entry name" value="ACYL_COA_DH_2"/>
    <property type="match status" value="1"/>
</dbReference>
<proteinExistence type="inferred from homology"/>
<evidence type="ECO:0000256" key="7">
    <source>
        <dbReference type="ARBA" id="ARBA00067292"/>
    </source>
</evidence>
<dbReference type="Gene3D" id="1.20.140.10">
    <property type="entry name" value="Butyryl-CoA Dehydrogenase, subunit A, domain 3"/>
    <property type="match status" value="1"/>
</dbReference>
<dbReference type="GO" id="GO:0050660">
    <property type="term" value="F:flavin adenine dinucleotide binding"/>
    <property type="evidence" value="ECO:0007669"/>
    <property type="project" value="InterPro"/>
</dbReference>
<dbReference type="OrthoDB" id="5510711at2"/>
<sequence>MVTSGVDTETFAQIQEAVRRFTMERLIPAEREVEETDTVPAAIVQEMKDLGLFGLSIPQEFGGVGLSLSQEVAVIAEVAQAALAFRSVFGTNVGIGSQGIVIDGTDEQKAEWLPKLATGEATASFALTEPDAGSDAGGLRTRAVRDGDTYVINGAKRYITNSDSATILCLMARTDPDRKGAAGISAFIIPTDTPGITIGKPDKKMGQRGTRTCDITLADVRVPAANMIGGDALVNQGFKTAMKVLDRGRIHMSALAIGQSRRAINEALAYAADRKQFGQEIANFQLVQALLADSQAELYASECMANDAAARFDRGEAIPQQAACAKMFATEACGRIADRAVQIFGGAGYMVEYPVERIYRDVRLMRIYEGTTQIQQLIIAKQMLKRQAAGEKL</sequence>
<comment type="caution">
    <text evidence="12">The sequence shown here is derived from an EMBL/GenBank/DDBJ whole genome shotgun (WGS) entry which is preliminary data.</text>
</comment>
<dbReference type="EMBL" id="SADE01000004">
    <property type="protein sequence ID" value="RVU33906.1"/>
    <property type="molecule type" value="Genomic_DNA"/>
</dbReference>
<dbReference type="SUPFAM" id="SSF47203">
    <property type="entry name" value="Acyl-CoA dehydrogenase C-terminal domain-like"/>
    <property type="match status" value="1"/>
</dbReference>
<dbReference type="Pfam" id="PF02771">
    <property type="entry name" value="Acyl-CoA_dh_N"/>
    <property type="match status" value="1"/>
</dbReference>
<evidence type="ECO:0000259" key="11">
    <source>
        <dbReference type="Pfam" id="PF02771"/>
    </source>
</evidence>
<dbReference type="InterPro" id="IPR006089">
    <property type="entry name" value="Acyl-CoA_DH_CS"/>
</dbReference>
<evidence type="ECO:0000259" key="9">
    <source>
        <dbReference type="Pfam" id="PF00441"/>
    </source>
</evidence>
<dbReference type="FunFam" id="1.10.540.10:FF:000001">
    <property type="entry name" value="Very long-chain-specific acyl-CoA dehydrogenase, mitochondrial"/>
    <property type="match status" value="1"/>
</dbReference>
<dbReference type="PANTHER" id="PTHR43884">
    <property type="entry name" value="ACYL-COA DEHYDROGENASE"/>
    <property type="match status" value="1"/>
</dbReference>
<dbReference type="Proteomes" id="UP000287447">
    <property type="component" value="Unassembled WGS sequence"/>
</dbReference>
<dbReference type="FunFam" id="1.20.140.10:FF:000001">
    <property type="entry name" value="Acyl-CoA dehydrogenase"/>
    <property type="match status" value="1"/>
</dbReference>
<evidence type="ECO:0000256" key="8">
    <source>
        <dbReference type="RuleBase" id="RU362125"/>
    </source>
</evidence>
<organism evidence="12 13">
    <name type="scientific">Hwanghaeella grinnelliae</name>
    <dbReference type="NCBI Taxonomy" id="2500179"/>
    <lineage>
        <taxon>Bacteria</taxon>
        <taxon>Pseudomonadati</taxon>
        <taxon>Pseudomonadota</taxon>
        <taxon>Alphaproteobacteria</taxon>
        <taxon>Rhodospirillales</taxon>
        <taxon>Rhodospirillaceae</taxon>
        <taxon>Hwanghaeella</taxon>
    </lineage>
</organism>
<dbReference type="InterPro" id="IPR046373">
    <property type="entry name" value="Acyl-CoA_Oxase/DH_mid-dom_sf"/>
</dbReference>
<keyword evidence="4 8" id="KW-0274">FAD</keyword>
<dbReference type="Gene3D" id="2.40.110.10">
    <property type="entry name" value="Butyryl-CoA Dehydrogenase, subunit A, domain 2"/>
    <property type="match status" value="1"/>
</dbReference>
<dbReference type="SUPFAM" id="SSF56645">
    <property type="entry name" value="Acyl-CoA dehydrogenase NM domain-like"/>
    <property type="match status" value="1"/>
</dbReference>
<accession>A0A3S2VMF4</accession>
<feature type="domain" description="Acyl-CoA dehydrogenase/oxidase C-terminal" evidence="9">
    <location>
        <begin position="235"/>
        <end position="384"/>
    </location>
</feature>
<dbReference type="PANTHER" id="PTHR43884:SF12">
    <property type="entry name" value="ISOVALERYL-COA DEHYDROGENASE, MITOCHONDRIAL-RELATED"/>
    <property type="match status" value="1"/>
</dbReference>
<dbReference type="InterPro" id="IPR036250">
    <property type="entry name" value="AcylCo_DH-like_C"/>
</dbReference>
<evidence type="ECO:0000256" key="5">
    <source>
        <dbReference type="ARBA" id="ARBA00023002"/>
    </source>
</evidence>
<evidence type="ECO:0000256" key="2">
    <source>
        <dbReference type="ARBA" id="ARBA00009347"/>
    </source>
</evidence>
<dbReference type="PROSITE" id="PS00072">
    <property type="entry name" value="ACYL_COA_DH_1"/>
    <property type="match status" value="1"/>
</dbReference>
<dbReference type="InterPro" id="IPR006091">
    <property type="entry name" value="Acyl-CoA_Oxase/DH_mid-dom"/>
</dbReference>
<dbReference type="PIRSF" id="PIRSF016578">
    <property type="entry name" value="HsaA"/>
    <property type="match status" value="1"/>
</dbReference>
<evidence type="ECO:0000256" key="4">
    <source>
        <dbReference type="ARBA" id="ARBA00022827"/>
    </source>
</evidence>
<dbReference type="InterPro" id="IPR009075">
    <property type="entry name" value="AcylCo_DH/oxidase_C"/>
</dbReference>
<keyword evidence="13" id="KW-1185">Reference proteome</keyword>
<dbReference type="InterPro" id="IPR013786">
    <property type="entry name" value="AcylCoA_DH/ox_N"/>
</dbReference>
<dbReference type="InterPro" id="IPR009100">
    <property type="entry name" value="AcylCoA_DH/oxidase_NM_dom_sf"/>
</dbReference>
<evidence type="ECO:0000256" key="1">
    <source>
        <dbReference type="ARBA" id="ARBA00001974"/>
    </source>
</evidence>
<keyword evidence="3 8" id="KW-0285">Flavoprotein</keyword>
<dbReference type="GO" id="GO:0003995">
    <property type="term" value="F:acyl-CoA dehydrogenase activity"/>
    <property type="evidence" value="ECO:0007669"/>
    <property type="project" value="InterPro"/>
</dbReference>
<gene>
    <name evidence="12" type="ORF">EOI86_22505</name>
</gene>
<dbReference type="Pfam" id="PF00441">
    <property type="entry name" value="Acyl-CoA_dh_1"/>
    <property type="match status" value="1"/>
</dbReference>
<evidence type="ECO:0000256" key="6">
    <source>
        <dbReference type="ARBA" id="ARBA00066361"/>
    </source>
</evidence>
<evidence type="ECO:0000313" key="13">
    <source>
        <dbReference type="Proteomes" id="UP000287447"/>
    </source>
</evidence>